<organism evidence="1 2">
    <name type="scientific">Burkholderia pyrrocinia</name>
    <name type="common">Pseudomonas pyrrocinia</name>
    <dbReference type="NCBI Taxonomy" id="60550"/>
    <lineage>
        <taxon>Bacteria</taxon>
        <taxon>Pseudomonadati</taxon>
        <taxon>Pseudomonadota</taxon>
        <taxon>Betaproteobacteria</taxon>
        <taxon>Burkholderiales</taxon>
        <taxon>Burkholderiaceae</taxon>
        <taxon>Burkholderia</taxon>
        <taxon>Burkholderia cepacia complex</taxon>
    </lineage>
</organism>
<protein>
    <submittedName>
        <fullName evidence="1">Methyltransferase family protein</fullName>
    </submittedName>
</protein>
<reference evidence="1 2" key="1">
    <citation type="submission" date="2018-05" db="EMBL/GenBank/DDBJ databases">
        <title>Comparative genomics of bacterial root endophytes of switchgrass collected from native prairies over two seasons.</title>
        <authorList>
            <person name="Tang Y."/>
        </authorList>
    </citation>
    <scope>NUCLEOTIDE SEQUENCE [LARGE SCALE GENOMIC DNA]</scope>
    <source>
        <strain evidence="1 2">NFIX32</strain>
    </source>
</reference>
<comment type="caution">
    <text evidence="1">The sequence shown here is derived from an EMBL/GenBank/DDBJ whole genome shotgun (WGS) entry which is preliminary data.</text>
</comment>
<evidence type="ECO:0000313" key="2">
    <source>
        <dbReference type="Proteomes" id="UP000247755"/>
    </source>
</evidence>
<name>A0A318I884_BURPY</name>
<dbReference type="GO" id="GO:0008168">
    <property type="term" value="F:methyltransferase activity"/>
    <property type="evidence" value="ECO:0007669"/>
    <property type="project" value="UniProtKB-KW"/>
</dbReference>
<dbReference type="EMBL" id="QJJY01000021">
    <property type="protein sequence ID" value="PXX27120.1"/>
    <property type="molecule type" value="Genomic_DNA"/>
</dbReference>
<dbReference type="Proteomes" id="UP000247755">
    <property type="component" value="Unassembled WGS sequence"/>
</dbReference>
<dbReference type="GO" id="GO:0032259">
    <property type="term" value="P:methylation"/>
    <property type="evidence" value="ECO:0007669"/>
    <property type="project" value="UniProtKB-KW"/>
</dbReference>
<accession>A0A318I884</accession>
<gene>
    <name evidence="1" type="ORF">NA66_10216</name>
</gene>
<evidence type="ECO:0000313" key="1">
    <source>
        <dbReference type="EMBL" id="PXX27120.1"/>
    </source>
</evidence>
<keyword evidence="1" id="KW-0808">Transferase</keyword>
<keyword evidence="1" id="KW-0489">Methyltransferase</keyword>
<dbReference type="CDD" id="cd02440">
    <property type="entry name" value="AdoMet_MTases"/>
    <property type="match status" value="1"/>
</dbReference>
<dbReference type="SUPFAM" id="SSF53335">
    <property type="entry name" value="S-adenosyl-L-methionine-dependent methyltransferases"/>
    <property type="match status" value="1"/>
</dbReference>
<sequence>MTMYASRDYNAEALSRPEKKYSYNFDEIVRRYMMRRFAPFFGNGPALELGCHEGQSTLLLAEHFNDLTVVEASSEAIAIAQQSVGPSVRFINSTFENAELDARFDSIFLINTLEHVDEPNAILTRIRQWLRPSGKFFVLVPNADAPSRQIAVQMGLIRTNNAVTPGEWTHGHRRTYSFDTLEADLREAGFSIEQRGGLMFKALANFQFDKALDAGIIDEQYLEGIYQLGMIYPAMTASIYMICTAG</sequence>
<dbReference type="InterPro" id="IPR029063">
    <property type="entry name" value="SAM-dependent_MTases_sf"/>
</dbReference>
<dbReference type="PANTHER" id="PTHR43861">
    <property type="entry name" value="TRANS-ACONITATE 2-METHYLTRANSFERASE-RELATED"/>
    <property type="match status" value="1"/>
</dbReference>
<dbReference type="RefSeq" id="WP_244130881.1">
    <property type="nucleotide sequence ID" value="NZ_CADFDH010000009.1"/>
</dbReference>
<dbReference type="Pfam" id="PF13489">
    <property type="entry name" value="Methyltransf_23"/>
    <property type="match status" value="1"/>
</dbReference>
<dbReference type="Gene3D" id="3.40.50.150">
    <property type="entry name" value="Vaccinia Virus protein VP39"/>
    <property type="match status" value="1"/>
</dbReference>
<dbReference type="AlphaFoldDB" id="A0A318I884"/>
<proteinExistence type="predicted"/>